<organism evidence="2 3">
    <name type="scientific">Gossypium arboreum</name>
    <name type="common">Tree cotton</name>
    <name type="synonym">Gossypium nanking</name>
    <dbReference type="NCBI Taxonomy" id="29729"/>
    <lineage>
        <taxon>Eukaryota</taxon>
        <taxon>Viridiplantae</taxon>
        <taxon>Streptophyta</taxon>
        <taxon>Embryophyta</taxon>
        <taxon>Tracheophyta</taxon>
        <taxon>Spermatophyta</taxon>
        <taxon>Magnoliopsida</taxon>
        <taxon>eudicotyledons</taxon>
        <taxon>Gunneridae</taxon>
        <taxon>Pentapetalae</taxon>
        <taxon>rosids</taxon>
        <taxon>malvids</taxon>
        <taxon>Malvales</taxon>
        <taxon>Malvaceae</taxon>
        <taxon>Malvoideae</taxon>
        <taxon>Gossypium</taxon>
    </lineage>
</organism>
<feature type="region of interest" description="Disordered" evidence="1">
    <location>
        <begin position="1"/>
        <end position="27"/>
    </location>
</feature>
<comment type="caution">
    <text evidence="2">The sequence shown here is derived from an EMBL/GenBank/DDBJ whole genome shotgun (WGS) entry which is preliminary data.</text>
</comment>
<reference evidence="2 3" key="1">
    <citation type="submission" date="2023-03" db="EMBL/GenBank/DDBJ databases">
        <title>WGS of Gossypium arboreum.</title>
        <authorList>
            <person name="Yu D."/>
        </authorList>
    </citation>
    <scope>NUCLEOTIDE SEQUENCE [LARGE SCALE GENOMIC DNA]</scope>
    <source>
        <tissue evidence="2">Leaf</tissue>
    </source>
</reference>
<evidence type="ECO:0000313" key="2">
    <source>
        <dbReference type="EMBL" id="KAK5794048.1"/>
    </source>
</evidence>
<sequence length="79" mass="8869">MKQRTRVKESTQDSESTECPPLIRDRPKWKQSGDLFIPSMIDVEDDAEGLTSEGQVLYDSPPTKEVFAKLTNKPGEGDN</sequence>
<proteinExistence type="predicted"/>
<feature type="compositionally biased region" description="Basic and acidic residues" evidence="1">
    <location>
        <begin position="1"/>
        <end position="11"/>
    </location>
</feature>
<feature type="region of interest" description="Disordered" evidence="1">
    <location>
        <begin position="55"/>
        <end position="79"/>
    </location>
</feature>
<protein>
    <submittedName>
        <fullName evidence="2">Uncharacterized protein</fullName>
    </submittedName>
</protein>
<name>A0ABR0NGB7_GOSAR</name>
<dbReference type="Proteomes" id="UP001358586">
    <property type="component" value="Chromosome 10"/>
</dbReference>
<evidence type="ECO:0000256" key="1">
    <source>
        <dbReference type="SAM" id="MobiDB-lite"/>
    </source>
</evidence>
<evidence type="ECO:0000313" key="3">
    <source>
        <dbReference type="Proteomes" id="UP001358586"/>
    </source>
</evidence>
<dbReference type="EMBL" id="JARKNE010000010">
    <property type="protein sequence ID" value="KAK5794048.1"/>
    <property type="molecule type" value="Genomic_DNA"/>
</dbReference>
<accession>A0ABR0NGB7</accession>
<gene>
    <name evidence="2" type="ORF">PVK06_035240</name>
</gene>
<keyword evidence="3" id="KW-1185">Reference proteome</keyword>